<dbReference type="EMBL" id="OZ034816">
    <property type="protein sequence ID" value="CAL1378658.1"/>
    <property type="molecule type" value="Genomic_DNA"/>
</dbReference>
<dbReference type="PROSITE" id="PS50985">
    <property type="entry name" value="GRAS"/>
    <property type="match status" value="1"/>
</dbReference>
<name>A0AAV2DYQ5_9ROSI</name>
<keyword evidence="2" id="KW-0805">Transcription regulation</keyword>
<evidence type="ECO:0000256" key="3">
    <source>
        <dbReference type="ARBA" id="ARBA00023163"/>
    </source>
</evidence>
<dbReference type="Proteomes" id="UP001497516">
    <property type="component" value="Chromosome 3"/>
</dbReference>
<dbReference type="AlphaFoldDB" id="A0AAV2DYQ5"/>
<comment type="caution">
    <text evidence="5">Lacks conserved residue(s) required for the propagation of feature annotation.</text>
</comment>
<proteinExistence type="inferred from homology"/>
<keyword evidence="3" id="KW-0804">Transcription</keyword>
<organism evidence="6 7">
    <name type="scientific">Linum trigynum</name>
    <dbReference type="NCBI Taxonomy" id="586398"/>
    <lineage>
        <taxon>Eukaryota</taxon>
        <taxon>Viridiplantae</taxon>
        <taxon>Streptophyta</taxon>
        <taxon>Embryophyta</taxon>
        <taxon>Tracheophyta</taxon>
        <taxon>Spermatophyta</taxon>
        <taxon>Magnoliopsida</taxon>
        <taxon>eudicotyledons</taxon>
        <taxon>Gunneridae</taxon>
        <taxon>Pentapetalae</taxon>
        <taxon>rosids</taxon>
        <taxon>fabids</taxon>
        <taxon>Malpighiales</taxon>
        <taxon>Linaceae</taxon>
        <taxon>Linum</taxon>
    </lineage>
</organism>
<dbReference type="GO" id="GO:0005634">
    <property type="term" value="C:nucleus"/>
    <property type="evidence" value="ECO:0007669"/>
    <property type="project" value="UniProtKB-SubCell"/>
</dbReference>
<reference evidence="6 7" key="1">
    <citation type="submission" date="2024-04" db="EMBL/GenBank/DDBJ databases">
        <authorList>
            <person name="Fracassetti M."/>
        </authorList>
    </citation>
    <scope>NUCLEOTIDE SEQUENCE [LARGE SCALE GENOMIC DNA]</scope>
</reference>
<dbReference type="Pfam" id="PF03514">
    <property type="entry name" value="GRAS"/>
    <property type="match status" value="1"/>
</dbReference>
<evidence type="ECO:0000256" key="1">
    <source>
        <dbReference type="ARBA" id="ARBA00004123"/>
    </source>
</evidence>
<accession>A0AAV2DYQ5</accession>
<protein>
    <recommendedName>
        <fullName evidence="8">Nodulation signaling pathway 2-like protein</fullName>
    </recommendedName>
</protein>
<gene>
    <name evidence="6" type="ORF">LTRI10_LOCUS20224</name>
</gene>
<dbReference type="InterPro" id="IPR005202">
    <property type="entry name" value="TF_GRAS"/>
</dbReference>
<evidence type="ECO:0000256" key="2">
    <source>
        <dbReference type="ARBA" id="ARBA00023015"/>
    </source>
</evidence>
<evidence type="ECO:0008006" key="8">
    <source>
        <dbReference type="Google" id="ProtNLM"/>
    </source>
</evidence>
<evidence type="ECO:0000313" key="6">
    <source>
        <dbReference type="EMBL" id="CAL1378658.1"/>
    </source>
</evidence>
<feature type="region of interest" description="SAW" evidence="5">
    <location>
        <begin position="452"/>
        <end position="525"/>
    </location>
</feature>
<comment type="subcellular location">
    <subcellularLocation>
        <location evidence="1">Nucleus</location>
    </subcellularLocation>
</comment>
<sequence length="527" mass="59222">MASTYQEQFQDNYQPSWPFYNVISSTLDPSASAADFSSSFTLPQSADVDEMDLIMDHHFSSMLTADDLADSPASEDDGFGMITLSTDELLTGLDRFDPNLSDSSQRDNNQDCGYWSPTPSILSSEDTNSPMEVAIPNPALDIPMEESELGNQISVFHLLKAYGEAMEGGHRELGDVIMANVSEKVSPAGDSLERLAFNLSQDLQKEVDYIKQEALKNFESAFRAFYQIFPYGRFAHFAANSAMIESIPAEAETVHIVDFDVGEGVQWPPVIEALARLGKKVKLTVVDWESQATGTDQDSDWAPAMWNLEEVKRRLMDHSCRVGSNLIIESTRIEDLAGEIRGAKRASEWRVFNCMVGLPHMRRVRSRKLVEEFLTTANELVAESGRGMVSRGDGEAWEHLNGCSGFGSFFEGNMVYYRSLLESIELNFPELAEARMALECLFVAPFISSEAWFQRWVEMSEMQGKGKGRKEIMEKWRVSKESLEEAKEMVKESQTSYGVRTGCESENEMVLEWKGTPLVRVSSTWRK</sequence>
<comment type="similarity">
    <text evidence="5">Belongs to the GRAS family.</text>
</comment>
<evidence type="ECO:0000313" key="7">
    <source>
        <dbReference type="Proteomes" id="UP001497516"/>
    </source>
</evidence>
<dbReference type="PANTHER" id="PTHR31636">
    <property type="entry name" value="OSJNBA0084A10.13 PROTEIN-RELATED"/>
    <property type="match status" value="1"/>
</dbReference>
<evidence type="ECO:0000256" key="4">
    <source>
        <dbReference type="ARBA" id="ARBA00023242"/>
    </source>
</evidence>
<feature type="short sequence motif" description="VHIID" evidence="5">
    <location>
        <begin position="254"/>
        <end position="258"/>
    </location>
</feature>
<evidence type="ECO:0000256" key="5">
    <source>
        <dbReference type="PROSITE-ProRule" id="PRU01191"/>
    </source>
</evidence>
<keyword evidence="4" id="KW-0539">Nucleus</keyword>
<keyword evidence="7" id="KW-1185">Reference proteome</keyword>